<dbReference type="Pfam" id="PF01498">
    <property type="entry name" value="HTH_Tnp_Tc3_2"/>
    <property type="match status" value="1"/>
</dbReference>
<keyword evidence="4" id="KW-1185">Reference proteome</keyword>
<protein>
    <submittedName>
        <fullName evidence="5">Paired domain-containing protein</fullName>
    </submittedName>
</protein>
<dbReference type="InterPro" id="IPR009057">
    <property type="entry name" value="Homeodomain-like_sf"/>
</dbReference>
<dbReference type="GO" id="GO:0006355">
    <property type="term" value="P:regulation of DNA-templated transcription"/>
    <property type="evidence" value="ECO:0007669"/>
    <property type="project" value="InterPro"/>
</dbReference>
<dbReference type="InterPro" id="IPR002492">
    <property type="entry name" value="Transposase_Tc1-like"/>
</dbReference>
<accession>A0A915DGY2</accession>
<dbReference type="Proteomes" id="UP000887574">
    <property type="component" value="Unplaced"/>
</dbReference>
<dbReference type="SUPFAM" id="SSF46689">
    <property type="entry name" value="Homeodomain-like"/>
    <property type="match status" value="1"/>
</dbReference>
<organism evidence="4 5">
    <name type="scientific">Ditylenchus dipsaci</name>
    <dbReference type="NCBI Taxonomy" id="166011"/>
    <lineage>
        <taxon>Eukaryota</taxon>
        <taxon>Metazoa</taxon>
        <taxon>Ecdysozoa</taxon>
        <taxon>Nematoda</taxon>
        <taxon>Chromadorea</taxon>
        <taxon>Rhabditida</taxon>
        <taxon>Tylenchina</taxon>
        <taxon>Tylenchomorpha</taxon>
        <taxon>Sphaerularioidea</taxon>
        <taxon>Anguinidae</taxon>
        <taxon>Anguininae</taxon>
        <taxon>Ditylenchus</taxon>
    </lineage>
</organism>
<dbReference type="GO" id="GO:0003677">
    <property type="term" value="F:DNA binding"/>
    <property type="evidence" value="ECO:0007669"/>
    <property type="project" value="InterPro"/>
</dbReference>
<evidence type="ECO:0000313" key="4">
    <source>
        <dbReference type="Proteomes" id="UP000887574"/>
    </source>
</evidence>
<dbReference type="GO" id="GO:0006313">
    <property type="term" value="P:DNA transposition"/>
    <property type="evidence" value="ECO:0007669"/>
    <property type="project" value="InterPro"/>
</dbReference>
<dbReference type="PROSITE" id="PS51057">
    <property type="entry name" value="PAIRED_2"/>
    <property type="match status" value="1"/>
</dbReference>
<name>A0A915DGY2_9BILA</name>
<reference evidence="5" key="1">
    <citation type="submission" date="2022-11" db="UniProtKB">
        <authorList>
            <consortium name="WormBaseParasite"/>
        </authorList>
    </citation>
    <scope>IDENTIFICATION</scope>
</reference>
<dbReference type="WBParaSite" id="jg19793">
    <property type="protein sequence ID" value="jg19793"/>
    <property type="gene ID" value="jg19793"/>
</dbReference>
<dbReference type="GO" id="GO:0005634">
    <property type="term" value="C:nucleus"/>
    <property type="evidence" value="ECO:0007669"/>
    <property type="project" value="UniProtKB-SubCell"/>
</dbReference>
<dbReference type="InterPro" id="IPR001523">
    <property type="entry name" value="Paired_dom"/>
</dbReference>
<feature type="domain" description="Paired" evidence="3">
    <location>
        <begin position="1"/>
        <end position="122"/>
    </location>
</feature>
<dbReference type="Gene3D" id="1.10.10.10">
    <property type="entry name" value="Winged helix-like DNA-binding domain superfamily/Winged helix DNA-binding domain"/>
    <property type="match status" value="1"/>
</dbReference>
<evidence type="ECO:0000256" key="2">
    <source>
        <dbReference type="ARBA" id="ARBA00022724"/>
    </source>
</evidence>
<dbReference type="GO" id="GO:0015074">
    <property type="term" value="P:DNA integration"/>
    <property type="evidence" value="ECO:0007669"/>
    <property type="project" value="InterPro"/>
</dbReference>
<keyword evidence="2" id="KW-0563">Paired box</keyword>
<comment type="subcellular location">
    <subcellularLocation>
        <location evidence="1">Nucleus</location>
    </subcellularLocation>
</comment>
<evidence type="ECO:0000259" key="3">
    <source>
        <dbReference type="PROSITE" id="PS51057"/>
    </source>
</evidence>
<dbReference type="Pfam" id="PF00292">
    <property type="entry name" value="PAX"/>
    <property type="match status" value="1"/>
</dbReference>
<sequence>MPKHLSEDIRKAIVATVEARIKRYDIQNTFNVLAGAISEILKRKRERGSLKTERVTGRPRKTSEKQIGGLCVKRRLIRSRHQRPSIGNLEKTIFLLLDGVFQLLFSGIYVDDSAVRRRLREGGLFGRMAVKKPFVWPKNRKARLKFAKNYID</sequence>
<dbReference type="InterPro" id="IPR036388">
    <property type="entry name" value="WH-like_DNA-bd_sf"/>
</dbReference>
<evidence type="ECO:0000313" key="5">
    <source>
        <dbReference type="WBParaSite" id="jg19793"/>
    </source>
</evidence>
<dbReference type="AlphaFoldDB" id="A0A915DGY2"/>
<proteinExistence type="predicted"/>
<evidence type="ECO:0000256" key="1">
    <source>
        <dbReference type="ARBA" id="ARBA00004123"/>
    </source>
</evidence>